<reference evidence="1" key="1">
    <citation type="submission" date="2021-08" db="EMBL/GenBank/DDBJ databases">
        <title>Novel anaerobic bacterium isolated from sea squirt in East Sea, Republic of Korea.</title>
        <authorList>
            <person name="Nguyen T.H."/>
            <person name="Li Z."/>
            <person name="Lee Y.-J."/>
            <person name="Ko J."/>
            <person name="Kim S.-G."/>
        </authorList>
    </citation>
    <scope>NUCLEOTIDE SEQUENCE</scope>
    <source>
        <strain evidence="1">KCTC 25031</strain>
    </source>
</reference>
<sequence>MKEYYLVQVIIKKQVTLALNKILLKKYTFRIIFSIIFSLHTLAIFAQFNTQQYFYHGRSKLHFENYVGAIKDFNIVIRLEPNNYEALFFRAVAKQYLEDYYGAKEDLDKAIEIKPYYPLAFMQRGMVNHSLKNYEIALDDYKKAMELDINNYSIYNNKGITEMALKDYKEAIKSYSRALKLNNRAINTYLNRSIAYQITDSLDLAIKDCTSAIKIRPHYDRAYLIRGRIKLEKDDFAGAIMDLNEAIRLNSRSSNSFFVRGLAKQKLGDLDGASTDYTMSIQLDPSMASAYLNRGLIKREKKQSSAEMDIQTACTLDPRIAKFQRRLRQEQQKRANPWYYAISHKAKKKGTKKTKNPNTSAPSIKPVDIHKKEKKTDTEKVSAKNLNLAQKLERGKLRRQEDRTGSQPPLIVGDNGKVTLTTEQPTEGLVQNINVIIELSPNFDFTYFNQHHLDYSKMQYFSMEVDKLNELNDQNPFLALTNHIQTSVYRYDEMQKYKEHIALFDALVATGEQPELFYLDRAILKNLSFEFESAKKDFTLSKKYAPKNILTYFGSANNMVDMADYLRSISETQKALLGDLEEKDEVDFSNYKEALIDYQKVVQMNPKFHFAWFNIGNTYIKMEDYNNAIEYYNKAVEVFPAFAEAYFNRGLTKIYLKDIEGGALDLSKAGELGMVQAYNIIKRYCD</sequence>
<protein>
    <submittedName>
        <fullName evidence="1">Tetratricopeptide repeat protein</fullName>
    </submittedName>
</protein>
<organism evidence="1 2">
    <name type="scientific">Halosquirtibacter laminarini</name>
    <dbReference type="NCBI Taxonomy" id="3374600"/>
    <lineage>
        <taxon>Bacteria</taxon>
        <taxon>Pseudomonadati</taxon>
        <taxon>Bacteroidota</taxon>
        <taxon>Bacteroidia</taxon>
        <taxon>Marinilabiliales</taxon>
        <taxon>Prolixibacteraceae</taxon>
        <taxon>Halosquirtibacter</taxon>
    </lineage>
</organism>
<evidence type="ECO:0000313" key="2">
    <source>
        <dbReference type="Proteomes" id="UP000826212"/>
    </source>
</evidence>
<dbReference type="EMBL" id="CP081303">
    <property type="protein sequence ID" value="QZE14783.1"/>
    <property type="molecule type" value="Genomic_DNA"/>
</dbReference>
<keyword evidence="2" id="KW-1185">Reference proteome</keyword>
<name>A0AC61NGW3_9BACT</name>
<dbReference type="Proteomes" id="UP000826212">
    <property type="component" value="Chromosome"/>
</dbReference>
<evidence type="ECO:0000313" key="1">
    <source>
        <dbReference type="EMBL" id="QZE14783.1"/>
    </source>
</evidence>
<gene>
    <name evidence="1" type="ORF">K4L44_02675</name>
</gene>
<accession>A0AC61NGW3</accession>
<proteinExistence type="predicted"/>